<dbReference type="Proteomes" id="UP001221898">
    <property type="component" value="Unassembled WGS sequence"/>
</dbReference>
<name>A0AAD7SY56_9TELE</name>
<keyword evidence="2" id="KW-1185">Reference proteome</keyword>
<dbReference type="EMBL" id="JAINUG010000027">
    <property type="protein sequence ID" value="KAJ8410317.1"/>
    <property type="molecule type" value="Genomic_DNA"/>
</dbReference>
<comment type="caution">
    <text evidence="1">The sequence shown here is derived from an EMBL/GenBank/DDBJ whole genome shotgun (WGS) entry which is preliminary data.</text>
</comment>
<dbReference type="AlphaFoldDB" id="A0AAD7SY56"/>
<protein>
    <submittedName>
        <fullName evidence="1">Uncharacterized protein</fullName>
    </submittedName>
</protein>
<organism evidence="1 2">
    <name type="scientific">Aldrovandia affinis</name>
    <dbReference type="NCBI Taxonomy" id="143900"/>
    <lineage>
        <taxon>Eukaryota</taxon>
        <taxon>Metazoa</taxon>
        <taxon>Chordata</taxon>
        <taxon>Craniata</taxon>
        <taxon>Vertebrata</taxon>
        <taxon>Euteleostomi</taxon>
        <taxon>Actinopterygii</taxon>
        <taxon>Neopterygii</taxon>
        <taxon>Teleostei</taxon>
        <taxon>Notacanthiformes</taxon>
        <taxon>Halosauridae</taxon>
        <taxon>Aldrovandia</taxon>
    </lineage>
</organism>
<sequence length="91" mass="10264">MTPDPASERGPPRPVLHLAASARRESDGRHGLLSSDLGRPLSRRFSRSWHRPHSQFAWMKTMCSPVRRFAKYIARTGQSGSFQDQCSMALP</sequence>
<proteinExistence type="predicted"/>
<reference evidence="1" key="1">
    <citation type="journal article" date="2023" name="Science">
        <title>Genome structures resolve the early diversification of teleost fishes.</title>
        <authorList>
            <person name="Parey E."/>
            <person name="Louis A."/>
            <person name="Montfort J."/>
            <person name="Bouchez O."/>
            <person name="Roques C."/>
            <person name="Iampietro C."/>
            <person name="Lluch J."/>
            <person name="Castinel A."/>
            <person name="Donnadieu C."/>
            <person name="Desvignes T."/>
            <person name="Floi Bucao C."/>
            <person name="Jouanno E."/>
            <person name="Wen M."/>
            <person name="Mejri S."/>
            <person name="Dirks R."/>
            <person name="Jansen H."/>
            <person name="Henkel C."/>
            <person name="Chen W.J."/>
            <person name="Zahm M."/>
            <person name="Cabau C."/>
            <person name="Klopp C."/>
            <person name="Thompson A.W."/>
            <person name="Robinson-Rechavi M."/>
            <person name="Braasch I."/>
            <person name="Lecointre G."/>
            <person name="Bobe J."/>
            <person name="Postlethwait J.H."/>
            <person name="Berthelot C."/>
            <person name="Roest Crollius H."/>
            <person name="Guiguen Y."/>
        </authorList>
    </citation>
    <scope>NUCLEOTIDE SEQUENCE</scope>
    <source>
        <strain evidence="1">NC1722</strain>
    </source>
</reference>
<gene>
    <name evidence="1" type="ORF">AAFF_G00202980</name>
</gene>
<evidence type="ECO:0000313" key="2">
    <source>
        <dbReference type="Proteomes" id="UP001221898"/>
    </source>
</evidence>
<accession>A0AAD7SY56</accession>
<evidence type="ECO:0000313" key="1">
    <source>
        <dbReference type="EMBL" id="KAJ8410317.1"/>
    </source>
</evidence>